<evidence type="ECO:0000256" key="1">
    <source>
        <dbReference type="SAM" id="MobiDB-lite"/>
    </source>
</evidence>
<reference evidence="2" key="1">
    <citation type="submission" date="2023-02" db="EMBL/GenBank/DDBJ databases">
        <title>Genome of toxic invasive species Heracleum sosnowskyi carries increased number of genes despite the absence of recent whole-genome duplications.</title>
        <authorList>
            <person name="Schelkunov M."/>
            <person name="Shtratnikova V."/>
            <person name="Makarenko M."/>
            <person name="Klepikova A."/>
            <person name="Omelchenko D."/>
            <person name="Novikova G."/>
            <person name="Obukhova E."/>
            <person name="Bogdanov V."/>
            <person name="Penin A."/>
            <person name="Logacheva M."/>
        </authorList>
    </citation>
    <scope>NUCLEOTIDE SEQUENCE</scope>
    <source>
        <strain evidence="2">Hsosn_3</strain>
        <tissue evidence="2">Leaf</tissue>
    </source>
</reference>
<evidence type="ECO:0000313" key="3">
    <source>
        <dbReference type="Proteomes" id="UP001237642"/>
    </source>
</evidence>
<feature type="region of interest" description="Disordered" evidence="1">
    <location>
        <begin position="1"/>
        <end position="27"/>
    </location>
</feature>
<name>A0AAD8J277_9APIA</name>
<feature type="compositionally biased region" description="Basic and acidic residues" evidence="1">
    <location>
        <begin position="8"/>
        <end position="27"/>
    </location>
</feature>
<dbReference type="PANTHER" id="PTHR46250:SF17">
    <property type="entry name" value="MYB_SANT-LIKE DOMAIN-CONTAINING PROTEIN"/>
    <property type="match status" value="1"/>
</dbReference>
<dbReference type="Proteomes" id="UP001237642">
    <property type="component" value="Unassembled WGS sequence"/>
</dbReference>
<gene>
    <name evidence="2" type="ORF">POM88_013628</name>
</gene>
<evidence type="ECO:0000313" key="2">
    <source>
        <dbReference type="EMBL" id="KAK1394572.1"/>
    </source>
</evidence>
<organism evidence="2 3">
    <name type="scientific">Heracleum sosnowskyi</name>
    <dbReference type="NCBI Taxonomy" id="360622"/>
    <lineage>
        <taxon>Eukaryota</taxon>
        <taxon>Viridiplantae</taxon>
        <taxon>Streptophyta</taxon>
        <taxon>Embryophyta</taxon>
        <taxon>Tracheophyta</taxon>
        <taxon>Spermatophyta</taxon>
        <taxon>Magnoliopsida</taxon>
        <taxon>eudicotyledons</taxon>
        <taxon>Gunneridae</taxon>
        <taxon>Pentapetalae</taxon>
        <taxon>asterids</taxon>
        <taxon>campanulids</taxon>
        <taxon>Apiales</taxon>
        <taxon>Apiaceae</taxon>
        <taxon>Apioideae</taxon>
        <taxon>apioid superclade</taxon>
        <taxon>Tordylieae</taxon>
        <taxon>Tordyliinae</taxon>
        <taxon>Heracleum</taxon>
    </lineage>
</organism>
<dbReference type="EMBL" id="JAUIZM010000003">
    <property type="protein sequence ID" value="KAK1394572.1"/>
    <property type="molecule type" value="Genomic_DNA"/>
</dbReference>
<comment type="caution">
    <text evidence="2">The sequence shown here is derived from an EMBL/GenBank/DDBJ whole genome shotgun (WGS) entry which is preliminary data.</text>
</comment>
<evidence type="ECO:0008006" key="4">
    <source>
        <dbReference type="Google" id="ProtNLM"/>
    </source>
</evidence>
<sequence>MESSFDNAAEKGTENTVERGAGRNKRKWTELEDEKLIESLLELVNNGTYKADNGFKSGYLGFLESCMNVKLPSSGLKRKPHIDSRLKTLKKDFTTVYDLRYGNC</sequence>
<keyword evidence="3" id="KW-1185">Reference proteome</keyword>
<proteinExistence type="predicted"/>
<accession>A0AAD8J277</accession>
<reference evidence="2" key="2">
    <citation type="submission" date="2023-05" db="EMBL/GenBank/DDBJ databases">
        <authorList>
            <person name="Schelkunov M.I."/>
        </authorList>
    </citation>
    <scope>NUCLEOTIDE SEQUENCE</scope>
    <source>
        <strain evidence="2">Hsosn_3</strain>
        <tissue evidence="2">Leaf</tissue>
    </source>
</reference>
<dbReference type="PANTHER" id="PTHR46250">
    <property type="entry name" value="MYB/SANT-LIKE DNA-BINDING DOMAIN PROTEIN-RELATED"/>
    <property type="match status" value="1"/>
</dbReference>
<protein>
    <recommendedName>
        <fullName evidence="4">Myb/SANT-like domain-containing protein</fullName>
    </recommendedName>
</protein>
<dbReference type="AlphaFoldDB" id="A0AAD8J277"/>